<reference evidence="12" key="1">
    <citation type="submission" date="2023-04" db="EMBL/GenBank/DDBJ databases">
        <title>Black Yeasts Isolated from many extreme environments.</title>
        <authorList>
            <person name="Coleine C."/>
            <person name="Stajich J.E."/>
            <person name="Selbmann L."/>
        </authorList>
    </citation>
    <scope>NUCLEOTIDE SEQUENCE</scope>
    <source>
        <strain evidence="12">CCFEE 5312</strain>
    </source>
</reference>
<dbReference type="InterPro" id="IPR018108">
    <property type="entry name" value="MCP_transmembrane"/>
</dbReference>
<keyword evidence="6" id="KW-0999">Mitochondrion inner membrane</keyword>
<evidence type="ECO:0000313" key="13">
    <source>
        <dbReference type="Proteomes" id="UP001271007"/>
    </source>
</evidence>
<dbReference type="GO" id="GO:0016020">
    <property type="term" value="C:membrane"/>
    <property type="evidence" value="ECO:0007669"/>
    <property type="project" value="UniProtKB-SubCell"/>
</dbReference>
<evidence type="ECO:0000256" key="8">
    <source>
        <dbReference type="ARBA" id="ARBA00023136"/>
    </source>
</evidence>
<accession>A0AAJ0GB87</accession>
<dbReference type="PANTHER" id="PTHR45939:SF2">
    <property type="entry name" value="CARRIER PROTEIN, PUTATIVE (AFU_ORTHOLOGUE AFUA_2G13870)-RELATED"/>
    <property type="match status" value="1"/>
</dbReference>
<evidence type="ECO:0000256" key="2">
    <source>
        <dbReference type="ARBA" id="ARBA00006375"/>
    </source>
</evidence>
<comment type="similarity">
    <text evidence="2 10">Belongs to the mitochondrial carrier (TC 2.A.29) family.</text>
</comment>
<dbReference type="EMBL" id="JAWDJX010000025">
    <property type="protein sequence ID" value="KAK3051577.1"/>
    <property type="molecule type" value="Genomic_DNA"/>
</dbReference>
<dbReference type="GO" id="GO:0015217">
    <property type="term" value="F:ADP transmembrane transporter activity"/>
    <property type="evidence" value="ECO:0007669"/>
    <property type="project" value="TreeGrafter"/>
</dbReference>
<dbReference type="Proteomes" id="UP001271007">
    <property type="component" value="Unassembled WGS sequence"/>
</dbReference>
<gene>
    <name evidence="12" type="ORF">LTR09_007232</name>
</gene>
<evidence type="ECO:0000256" key="5">
    <source>
        <dbReference type="ARBA" id="ARBA00022737"/>
    </source>
</evidence>
<sequence length="445" mass="47716">MANNIADANDRLDTFEYYHLLQEGSGNAFTDGIGPALPALGHALAGSLATAGAKAFVYPIELCITRLQVQKQLRGKGEAESAAKDAETEYASLLDAVRKIYKTEGGLKAFYTGCSTDVGKGMIDSFLFFLSYTFLREYEKKRTSGGLSVGKELGVGIAAGSFAKFFTTPIQNIVTRQQTAALVAARDPSSSASPGESDKLSVRNIASQIHSERGLAGFWAGYSESVILTLNPAITFAVDKLLKRLLSKTRTDKPSAQMTFLVAALSKAIATTITYPAMLAKSRAQAVSPRASVAEEEGADTGGPPELLEKSSMLNATPNRRKAKSTLEKLYSMLLSQYAIFVSLRKIYRLEGLSGLYSGLEGEVLKGFLQHGLTMMMKERAHVGVIQAYYLLLKTTQRWPEDFGKAKDGAGQVAADAQDRVVKAGEAVSEGAKRMVENATGGSKA</sequence>
<name>A0AAJ0GB87_9PEZI</name>
<keyword evidence="5" id="KW-0677">Repeat</keyword>
<dbReference type="InterPro" id="IPR023395">
    <property type="entry name" value="MCP_dom_sf"/>
</dbReference>
<evidence type="ECO:0000256" key="7">
    <source>
        <dbReference type="ARBA" id="ARBA00022989"/>
    </source>
</evidence>
<evidence type="ECO:0000256" key="9">
    <source>
        <dbReference type="PROSITE-ProRule" id="PRU00282"/>
    </source>
</evidence>
<feature type="repeat" description="Solcar" evidence="9">
    <location>
        <begin position="37"/>
        <end position="138"/>
    </location>
</feature>
<dbReference type="SUPFAM" id="SSF103506">
    <property type="entry name" value="Mitochondrial carrier"/>
    <property type="match status" value="1"/>
</dbReference>
<dbReference type="Pfam" id="PF00153">
    <property type="entry name" value="Mito_carr"/>
    <property type="match status" value="3"/>
</dbReference>
<dbReference type="Gene3D" id="1.50.40.10">
    <property type="entry name" value="Mitochondrial carrier domain"/>
    <property type="match status" value="1"/>
</dbReference>
<comment type="subcellular location">
    <subcellularLocation>
        <location evidence="1">Membrane</location>
        <topology evidence="1">Multi-pass membrane protein</topology>
    </subcellularLocation>
</comment>
<dbReference type="PROSITE" id="PS50920">
    <property type="entry name" value="SOLCAR"/>
    <property type="match status" value="3"/>
</dbReference>
<dbReference type="PANTHER" id="PTHR45939">
    <property type="entry name" value="PEROXISOMAL MEMBRANE PROTEIN PMP34-RELATED"/>
    <property type="match status" value="1"/>
</dbReference>
<evidence type="ECO:0000256" key="4">
    <source>
        <dbReference type="ARBA" id="ARBA00022692"/>
    </source>
</evidence>
<protein>
    <recommendedName>
        <fullName evidence="14">Mitochondrial carrier</fullName>
    </recommendedName>
</protein>
<feature type="repeat" description="Solcar" evidence="9">
    <location>
        <begin position="254"/>
        <end position="384"/>
    </location>
</feature>
<evidence type="ECO:0008006" key="14">
    <source>
        <dbReference type="Google" id="ProtNLM"/>
    </source>
</evidence>
<evidence type="ECO:0000256" key="6">
    <source>
        <dbReference type="ARBA" id="ARBA00022792"/>
    </source>
</evidence>
<proteinExistence type="inferred from homology"/>
<keyword evidence="3 10" id="KW-0813">Transport</keyword>
<keyword evidence="4 9" id="KW-0812">Transmembrane</keyword>
<dbReference type="AlphaFoldDB" id="A0AAJ0GB87"/>
<evidence type="ECO:0000256" key="10">
    <source>
        <dbReference type="RuleBase" id="RU000488"/>
    </source>
</evidence>
<comment type="caution">
    <text evidence="12">The sequence shown here is derived from an EMBL/GenBank/DDBJ whole genome shotgun (WGS) entry which is preliminary data.</text>
</comment>
<evidence type="ECO:0000256" key="11">
    <source>
        <dbReference type="SAM" id="MobiDB-lite"/>
    </source>
</evidence>
<feature type="repeat" description="Solcar" evidence="9">
    <location>
        <begin position="147"/>
        <end position="245"/>
    </location>
</feature>
<keyword evidence="13" id="KW-1185">Reference proteome</keyword>
<keyword evidence="8 9" id="KW-0472">Membrane</keyword>
<evidence type="ECO:0000256" key="1">
    <source>
        <dbReference type="ARBA" id="ARBA00004141"/>
    </source>
</evidence>
<evidence type="ECO:0000313" key="12">
    <source>
        <dbReference type="EMBL" id="KAK3051577.1"/>
    </source>
</evidence>
<keyword evidence="6" id="KW-0496">Mitochondrion</keyword>
<dbReference type="InterPro" id="IPR052217">
    <property type="entry name" value="Mito/Peroxisomal_Carrier"/>
</dbReference>
<keyword evidence="7" id="KW-1133">Transmembrane helix</keyword>
<evidence type="ECO:0000256" key="3">
    <source>
        <dbReference type="ARBA" id="ARBA00022448"/>
    </source>
</evidence>
<organism evidence="12 13">
    <name type="scientific">Extremus antarcticus</name>
    <dbReference type="NCBI Taxonomy" id="702011"/>
    <lineage>
        <taxon>Eukaryota</taxon>
        <taxon>Fungi</taxon>
        <taxon>Dikarya</taxon>
        <taxon>Ascomycota</taxon>
        <taxon>Pezizomycotina</taxon>
        <taxon>Dothideomycetes</taxon>
        <taxon>Dothideomycetidae</taxon>
        <taxon>Mycosphaerellales</taxon>
        <taxon>Extremaceae</taxon>
        <taxon>Extremus</taxon>
    </lineage>
</organism>
<feature type="region of interest" description="Disordered" evidence="11">
    <location>
        <begin position="290"/>
        <end position="319"/>
    </location>
</feature>